<organism evidence="1 2">
    <name type="scientific">Salix purpurea</name>
    <name type="common">Purple osier willow</name>
    <dbReference type="NCBI Taxonomy" id="77065"/>
    <lineage>
        <taxon>Eukaryota</taxon>
        <taxon>Viridiplantae</taxon>
        <taxon>Streptophyta</taxon>
        <taxon>Embryophyta</taxon>
        <taxon>Tracheophyta</taxon>
        <taxon>Spermatophyta</taxon>
        <taxon>Magnoliopsida</taxon>
        <taxon>eudicotyledons</taxon>
        <taxon>Gunneridae</taxon>
        <taxon>Pentapetalae</taxon>
        <taxon>rosids</taxon>
        <taxon>fabids</taxon>
        <taxon>Malpighiales</taxon>
        <taxon>Salicaceae</taxon>
        <taxon>Saliceae</taxon>
        <taxon>Salix</taxon>
    </lineage>
</organism>
<protein>
    <submittedName>
        <fullName evidence="1">Uncharacterized protein</fullName>
    </submittedName>
</protein>
<dbReference type="Proteomes" id="UP001151532">
    <property type="component" value="Chromosome 11"/>
</dbReference>
<proteinExistence type="predicted"/>
<reference evidence="1" key="1">
    <citation type="submission" date="2022-11" db="EMBL/GenBank/DDBJ databases">
        <authorList>
            <person name="Hyden B.L."/>
            <person name="Feng K."/>
            <person name="Yates T."/>
            <person name="Jawdy S."/>
            <person name="Smart L.B."/>
            <person name="Muchero W."/>
        </authorList>
    </citation>
    <scope>NUCLEOTIDE SEQUENCE</scope>
    <source>
        <tissue evidence="1">Shoot tip</tissue>
    </source>
</reference>
<gene>
    <name evidence="1" type="ORF">OIU79_020390</name>
</gene>
<sequence length="222" mass="25991">MELEHHQGRGLLQSGGIVACISYITSLRLKLFFPSRFLARGNWRFSSLSLPQFLKELDLSGTAIRFLPKSIKDHNTLEYLRLENCKMLQTLPELPSNLFWLDVSFCYSLERVTSLIPAIRAHGCDQLVGMQDWIQVELIQKADSHMFRILETINVQMQPREFQILLDKGNILTVVIEYDEKDEMLKWFYEEEEKDMWVTQNEFEGYMSLKISSPCCAPDMWL</sequence>
<comment type="caution">
    <text evidence="1">The sequence shown here is derived from an EMBL/GenBank/DDBJ whole genome shotgun (WGS) entry which is preliminary data.</text>
</comment>
<evidence type="ECO:0000313" key="1">
    <source>
        <dbReference type="EMBL" id="KAJ6769532.1"/>
    </source>
</evidence>
<dbReference type="InterPro" id="IPR032675">
    <property type="entry name" value="LRR_dom_sf"/>
</dbReference>
<reference evidence="1" key="2">
    <citation type="journal article" date="2023" name="Int. J. Mol. Sci.">
        <title>De Novo Assembly and Annotation of 11 Diverse Shrub Willow (Salix) Genomes Reveals Novel Gene Organization in Sex-Linked Regions.</title>
        <authorList>
            <person name="Hyden B."/>
            <person name="Feng K."/>
            <person name="Yates T.B."/>
            <person name="Jawdy S."/>
            <person name="Cereghino C."/>
            <person name="Smart L.B."/>
            <person name="Muchero W."/>
        </authorList>
    </citation>
    <scope>NUCLEOTIDE SEQUENCE</scope>
    <source>
        <tissue evidence="1">Shoot tip</tissue>
    </source>
</reference>
<dbReference type="Pfam" id="PF00560">
    <property type="entry name" value="LRR_1"/>
    <property type="match status" value="1"/>
</dbReference>
<name>A0A9Q0WLL0_SALPP</name>
<dbReference type="SUPFAM" id="SSF52058">
    <property type="entry name" value="L domain-like"/>
    <property type="match status" value="1"/>
</dbReference>
<dbReference type="AlphaFoldDB" id="A0A9Q0WLL0"/>
<dbReference type="EMBL" id="JAPFFK010000003">
    <property type="protein sequence ID" value="KAJ6769532.1"/>
    <property type="molecule type" value="Genomic_DNA"/>
</dbReference>
<dbReference type="OrthoDB" id="1901675at2759"/>
<keyword evidence="2" id="KW-1185">Reference proteome</keyword>
<accession>A0A9Q0WLL0</accession>
<dbReference type="Gene3D" id="3.80.10.10">
    <property type="entry name" value="Ribonuclease Inhibitor"/>
    <property type="match status" value="1"/>
</dbReference>
<dbReference type="InterPro" id="IPR001611">
    <property type="entry name" value="Leu-rich_rpt"/>
</dbReference>
<evidence type="ECO:0000313" key="2">
    <source>
        <dbReference type="Proteomes" id="UP001151532"/>
    </source>
</evidence>